<dbReference type="InterPro" id="IPR037522">
    <property type="entry name" value="HD_GYP_dom"/>
</dbReference>
<evidence type="ECO:0000313" key="7">
    <source>
        <dbReference type="Proteomes" id="UP000603708"/>
    </source>
</evidence>
<evidence type="ECO:0000256" key="1">
    <source>
        <dbReference type="SAM" id="MobiDB-lite"/>
    </source>
</evidence>
<evidence type="ECO:0000259" key="5">
    <source>
        <dbReference type="PROSITE" id="PS51832"/>
    </source>
</evidence>
<dbReference type="RefSeq" id="WP_189933851.1">
    <property type="nucleotide sequence ID" value="NZ_BNCD01000011.1"/>
</dbReference>
<feature type="transmembrane region" description="Helical" evidence="2">
    <location>
        <begin position="242"/>
        <end position="261"/>
    </location>
</feature>
<evidence type="ECO:0000256" key="2">
    <source>
        <dbReference type="SAM" id="Phobius"/>
    </source>
</evidence>
<dbReference type="PANTHER" id="PTHR45228">
    <property type="entry name" value="CYCLIC DI-GMP PHOSPHODIESTERASE TM_0186-RELATED"/>
    <property type="match status" value="1"/>
</dbReference>
<feature type="chain" id="PRO_5039064995" evidence="3">
    <location>
        <begin position="19"/>
        <end position="515"/>
    </location>
</feature>
<keyword evidence="7" id="KW-1185">Reference proteome</keyword>
<evidence type="ECO:0000313" key="6">
    <source>
        <dbReference type="EMBL" id="GHH81677.1"/>
    </source>
</evidence>
<dbReference type="InterPro" id="IPR052020">
    <property type="entry name" value="Cyclic_di-GMP/3'3'-cGAMP_PDE"/>
</dbReference>
<feature type="transmembrane region" description="Helical" evidence="2">
    <location>
        <begin position="67"/>
        <end position="95"/>
    </location>
</feature>
<dbReference type="SMART" id="SM00471">
    <property type="entry name" value="HDc"/>
    <property type="match status" value="1"/>
</dbReference>
<feature type="compositionally biased region" description="Low complexity" evidence="1">
    <location>
        <begin position="461"/>
        <end position="504"/>
    </location>
</feature>
<keyword evidence="2" id="KW-0472">Membrane</keyword>
<dbReference type="InterPro" id="IPR006674">
    <property type="entry name" value="HD_domain"/>
</dbReference>
<dbReference type="PANTHER" id="PTHR45228:SF4">
    <property type="entry name" value="LIPOPROTEIN"/>
    <property type="match status" value="1"/>
</dbReference>
<evidence type="ECO:0000259" key="4">
    <source>
        <dbReference type="PROSITE" id="PS51831"/>
    </source>
</evidence>
<feature type="domain" description="HD" evidence="4">
    <location>
        <begin position="289"/>
        <end position="411"/>
    </location>
</feature>
<keyword evidence="3" id="KW-0732">Signal</keyword>
<protein>
    <submittedName>
        <fullName evidence="6">Metal-dependent phosphohydrolase</fullName>
    </submittedName>
</protein>
<dbReference type="Pfam" id="PF13487">
    <property type="entry name" value="HD_5"/>
    <property type="match status" value="1"/>
</dbReference>
<accession>A0A919GBL2</accession>
<dbReference type="CDD" id="cd00077">
    <property type="entry name" value="HDc"/>
    <property type="match status" value="1"/>
</dbReference>
<name>A0A919GBL2_9ACTN</name>
<feature type="transmembrane region" description="Helical" evidence="2">
    <location>
        <begin position="211"/>
        <end position="236"/>
    </location>
</feature>
<dbReference type="InterPro" id="IPR003607">
    <property type="entry name" value="HD/PDEase_dom"/>
</dbReference>
<dbReference type="Gene3D" id="1.10.3210.10">
    <property type="entry name" value="Hypothetical protein af1432"/>
    <property type="match status" value="1"/>
</dbReference>
<dbReference type="Proteomes" id="UP000603708">
    <property type="component" value="Unassembled WGS sequence"/>
</dbReference>
<dbReference type="PROSITE" id="PS51831">
    <property type="entry name" value="HD"/>
    <property type="match status" value="1"/>
</dbReference>
<feature type="signal peptide" evidence="3">
    <location>
        <begin position="1"/>
        <end position="18"/>
    </location>
</feature>
<dbReference type="EMBL" id="BNCD01000011">
    <property type="protein sequence ID" value="GHH81677.1"/>
    <property type="molecule type" value="Genomic_DNA"/>
</dbReference>
<feature type="region of interest" description="Disordered" evidence="1">
    <location>
        <begin position="461"/>
        <end position="515"/>
    </location>
</feature>
<gene>
    <name evidence="6" type="ORF">GCM10018793_39620</name>
</gene>
<evidence type="ECO:0000256" key="3">
    <source>
        <dbReference type="SAM" id="SignalP"/>
    </source>
</evidence>
<dbReference type="SUPFAM" id="SSF109604">
    <property type="entry name" value="HD-domain/PDEase-like"/>
    <property type="match status" value="1"/>
</dbReference>
<dbReference type="AlphaFoldDB" id="A0A919GBL2"/>
<reference evidence="6" key="2">
    <citation type="submission" date="2020-09" db="EMBL/GenBank/DDBJ databases">
        <authorList>
            <person name="Sun Q."/>
            <person name="Ohkuma M."/>
        </authorList>
    </citation>
    <scope>NUCLEOTIDE SEQUENCE</scope>
    <source>
        <strain evidence="6">JCM 5069</strain>
    </source>
</reference>
<comment type="caution">
    <text evidence="6">The sequence shown here is derived from an EMBL/GenBank/DDBJ whole genome shotgun (WGS) entry which is preliminary data.</text>
</comment>
<feature type="transmembrane region" description="Helical" evidence="2">
    <location>
        <begin position="166"/>
        <end position="199"/>
    </location>
</feature>
<keyword evidence="2" id="KW-1133">Transmembrane helix</keyword>
<reference evidence="6" key="1">
    <citation type="journal article" date="2014" name="Int. J. Syst. Evol. Microbiol.">
        <title>Complete genome sequence of Corynebacterium casei LMG S-19264T (=DSM 44701T), isolated from a smear-ripened cheese.</title>
        <authorList>
            <consortium name="US DOE Joint Genome Institute (JGI-PGF)"/>
            <person name="Walter F."/>
            <person name="Albersmeier A."/>
            <person name="Kalinowski J."/>
            <person name="Ruckert C."/>
        </authorList>
    </citation>
    <scope>NUCLEOTIDE SEQUENCE</scope>
    <source>
        <strain evidence="6">JCM 5069</strain>
    </source>
</reference>
<dbReference type="PROSITE" id="PS51257">
    <property type="entry name" value="PROKAR_LIPOPROTEIN"/>
    <property type="match status" value="1"/>
</dbReference>
<keyword evidence="2" id="KW-0812">Transmembrane</keyword>
<sequence length="515" mass="53606">MRPVPGWRSGAVSGAVLAAACPAAPALLPGARTPWGTVALLAALYAACEQLPRCRPLRDRAPAGMGAFFPVLLAGACLLPPAAAALAAVPGALLAPVAQRPGWPRRGWRTAQLSLACWAAASVYGALDGPAALGGTGGGVPSDARLGAPAPVQGHVLPPVPPDVPWLLVTAAAMALAFCAVLTVLDGGALAAVTGTFPVPPSPWRRASPRIAWGGLFLRSLAPVAVHGLAGLLMAVLWRSPYGWPAALLVLLPMSISYWMFAQYHRERAAHQATVRALVQAVDIKDGYTRGHSERVGLASVMIAQELGMDRQRVEALRLAGLLHDVGKLGVPTRLLRKEGPLTPQERRLMELHPEYGDEMVRGIGALGEARGAILHHHERIDGTGYPYGLRGTQIPECARIVAVADAFDAMTSTRSYRRARPVRAAVDELRRCAGVQFDPRMVRALVSALARHGWRPCAAAPDGPGPRADAPSTAPAAVLAEEPAAPPASGRQPAGAAAGRQPAGGHGRRTGDGA</sequence>
<proteinExistence type="predicted"/>
<organism evidence="6 7">
    <name type="scientific">Streptomyces sulfonofaciens</name>
    <dbReference type="NCBI Taxonomy" id="68272"/>
    <lineage>
        <taxon>Bacteria</taxon>
        <taxon>Bacillati</taxon>
        <taxon>Actinomycetota</taxon>
        <taxon>Actinomycetes</taxon>
        <taxon>Kitasatosporales</taxon>
        <taxon>Streptomycetaceae</taxon>
        <taxon>Streptomyces</taxon>
    </lineage>
</organism>
<dbReference type="PROSITE" id="PS51832">
    <property type="entry name" value="HD_GYP"/>
    <property type="match status" value="1"/>
</dbReference>
<feature type="domain" description="HD-GYP" evidence="5">
    <location>
        <begin position="267"/>
        <end position="462"/>
    </location>
</feature>